<evidence type="ECO:0000256" key="1">
    <source>
        <dbReference type="ARBA" id="ARBA00001946"/>
    </source>
</evidence>
<evidence type="ECO:0000256" key="7">
    <source>
        <dbReference type="ARBA" id="ARBA00022842"/>
    </source>
</evidence>
<evidence type="ECO:0000256" key="5">
    <source>
        <dbReference type="ARBA" id="ARBA00022741"/>
    </source>
</evidence>
<keyword evidence="5" id="KW-0547">Nucleotide-binding</keyword>
<keyword evidence="3" id="KW-0548">Nucleotidyltransferase</keyword>
<dbReference type="PANTHER" id="PTHR33571">
    <property type="entry name" value="SSL8005 PROTEIN"/>
    <property type="match status" value="1"/>
</dbReference>
<dbReference type="AlphaFoldDB" id="A0A428CNW0"/>
<dbReference type="GO" id="GO:0016779">
    <property type="term" value="F:nucleotidyltransferase activity"/>
    <property type="evidence" value="ECO:0007669"/>
    <property type="project" value="UniProtKB-KW"/>
</dbReference>
<comment type="cofactor">
    <cofactor evidence="1">
        <name>Mg(2+)</name>
        <dbReference type="ChEBI" id="CHEBI:18420"/>
    </cofactor>
</comment>
<dbReference type="RefSeq" id="WP_125450592.1">
    <property type="nucleotide sequence ID" value="NZ_RJNS01000007.1"/>
</dbReference>
<sequence>MVYTIDEIKAKINPIAKQYNLSKVYLFGSYARGEEDENSDIDIALEIEDESHYMDVYGILSSVFNCDVDILLVNDLLNPRTNIGALVKKNFLHERVLIYQK</sequence>
<reference evidence="9 10" key="1">
    <citation type="submission" date="2018-11" db="EMBL/GenBank/DDBJ databases">
        <title>Species Designations Belie Phenotypic and Genotypic Heterogeneity in Oral Streptococci.</title>
        <authorList>
            <person name="Velsko I."/>
        </authorList>
    </citation>
    <scope>NUCLEOTIDE SEQUENCE [LARGE SCALE GENOMIC DNA]</scope>
    <source>
        <strain evidence="9 10">BCA11</strain>
    </source>
</reference>
<dbReference type="OrthoDB" id="9809668at2"/>
<keyword evidence="2 9" id="KW-0808">Transferase</keyword>
<dbReference type="InterPro" id="IPR041633">
    <property type="entry name" value="Polbeta"/>
</dbReference>
<dbReference type="Gene3D" id="3.30.460.10">
    <property type="entry name" value="Beta Polymerase, domain 2"/>
    <property type="match status" value="1"/>
</dbReference>
<dbReference type="InterPro" id="IPR043519">
    <property type="entry name" value="NT_sf"/>
</dbReference>
<evidence type="ECO:0000259" key="8">
    <source>
        <dbReference type="Pfam" id="PF18765"/>
    </source>
</evidence>
<evidence type="ECO:0000313" key="10">
    <source>
        <dbReference type="Proteomes" id="UP000278970"/>
    </source>
</evidence>
<keyword evidence="4" id="KW-0479">Metal-binding</keyword>
<feature type="domain" description="Polymerase beta nucleotidyltransferase" evidence="8">
    <location>
        <begin position="11"/>
        <end position="76"/>
    </location>
</feature>
<dbReference type="GO" id="GO:0005524">
    <property type="term" value="F:ATP binding"/>
    <property type="evidence" value="ECO:0007669"/>
    <property type="project" value="UniProtKB-KW"/>
</dbReference>
<dbReference type="GO" id="GO:0046872">
    <property type="term" value="F:metal ion binding"/>
    <property type="evidence" value="ECO:0007669"/>
    <property type="project" value="UniProtKB-KW"/>
</dbReference>
<dbReference type="Proteomes" id="UP000278970">
    <property type="component" value="Unassembled WGS sequence"/>
</dbReference>
<dbReference type="InterPro" id="IPR052038">
    <property type="entry name" value="Type-VII_TA_antitoxin"/>
</dbReference>
<dbReference type="SUPFAM" id="SSF81301">
    <property type="entry name" value="Nucleotidyltransferase"/>
    <property type="match status" value="1"/>
</dbReference>
<dbReference type="CDD" id="cd05403">
    <property type="entry name" value="NT_KNTase_like"/>
    <property type="match status" value="1"/>
</dbReference>
<evidence type="ECO:0000256" key="3">
    <source>
        <dbReference type="ARBA" id="ARBA00022695"/>
    </source>
</evidence>
<dbReference type="EMBL" id="RJNS01000007">
    <property type="protein sequence ID" value="RSI80294.1"/>
    <property type="molecule type" value="Genomic_DNA"/>
</dbReference>
<name>A0A428CNW0_STRMT</name>
<comment type="caution">
    <text evidence="9">The sequence shown here is derived from an EMBL/GenBank/DDBJ whole genome shotgun (WGS) entry which is preliminary data.</text>
</comment>
<evidence type="ECO:0000256" key="2">
    <source>
        <dbReference type="ARBA" id="ARBA00022679"/>
    </source>
</evidence>
<keyword evidence="7" id="KW-0460">Magnesium</keyword>
<protein>
    <submittedName>
        <fullName evidence="9">Nucleotidyltransferase domain protein</fullName>
    </submittedName>
</protein>
<keyword evidence="6" id="KW-0067">ATP-binding</keyword>
<evidence type="ECO:0000256" key="4">
    <source>
        <dbReference type="ARBA" id="ARBA00022723"/>
    </source>
</evidence>
<organism evidence="9 10">
    <name type="scientific">Streptococcus mitis</name>
    <dbReference type="NCBI Taxonomy" id="28037"/>
    <lineage>
        <taxon>Bacteria</taxon>
        <taxon>Bacillati</taxon>
        <taxon>Bacillota</taxon>
        <taxon>Bacilli</taxon>
        <taxon>Lactobacillales</taxon>
        <taxon>Streptococcaceae</taxon>
        <taxon>Streptococcus</taxon>
        <taxon>Streptococcus mitis group</taxon>
    </lineage>
</organism>
<evidence type="ECO:0000313" key="9">
    <source>
        <dbReference type="EMBL" id="RSI80294.1"/>
    </source>
</evidence>
<proteinExistence type="predicted"/>
<gene>
    <name evidence="9" type="ORF">D8854_09195</name>
</gene>
<dbReference type="PANTHER" id="PTHR33571:SF14">
    <property type="entry name" value="PROTEIN ADENYLYLTRANSFERASE MJ0435-RELATED"/>
    <property type="match status" value="1"/>
</dbReference>
<dbReference type="Pfam" id="PF18765">
    <property type="entry name" value="Polbeta"/>
    <property type="match status" value="1"/>
</dbReference>
<accession>A0A428CNW0</accession>
<evidence type="ECO:0000256" key="6">
    <source>
        <dbReference type="ARBA" id="ARBA00022840"/>
    </source>
</evidence>